<reference evidence="1" key="2">
    <citation type="submission" date="2020-07" db="EMBL/GenBank/DDBJ databases">
        <authorList>
            <person name="Vera ALvarez R."/>
            <person name="Arias-Moreno D.M."/>
            <person name="Jimenez-Jacinto V."/>
            <person name="Jimenez-Bremont J.F."/>
            <person name="Swaminathan K."/>
            <person name="Moose S.P."/>
            <person name="Guerrero-Gonzalez M.L."/>
            <person name="Marino-Ramirez L."/>
            <person name="Landsman D."/>
            <person name="Rodriguez-Kessler M."/>
            <person name="Delgado-Sanchez P."/>
        </authorList>
    </citation>
    <scope>NUCLEOTIDE SEQUENCE</scope>
    <source>
        <tissue evidence="1">Cladode</tissue>
    </source>
</reference>
<name>A0A7C9AV31_OPUST</name>
<proteinExistence type="predicted"/>
<accession>A0A7C9AV31</accession>
<sequence length="211" mass="22941">MVHEAITGSESAVSLFPSTSTFTNFLQHTRSSGKLAMKLFDAFSSANSIHCPREFGSARSRLFEQSTLTREEADPISSGMLTIELKDTSSDFKEGSSPTAAGSSVSLLWLTFSTVNKGKFFRSSFNTSILLWAKISFCMSTTSHQLSPSPALSKFSYTSVGTSLNERFDKLRDPEVLAAFSTRSMISLCGCLRKLGGIHAIFNKICIGGDE</sequence>
<dbReference type="AlphaFoldDB" id="A0A7C9AV31"/>
<reference evidence="1" key="1">
    <citation type="journal article" date="2013" name="J. Plant Res.">
        <title>Effect of fungi and light on seed germination of three Opuntia species from semiarid lands of central Mexico.</title>
        <authorList>
            <person name="Delgado-Sanchez P."/>
            <person name="Jimenez-Bremont J.F."/>
            <person name="Guerrero-Gonzalez Mde L."/>
            <person name="Flores J."/>
        </authorList>
    </citation>
    <scope>NUCLEOTIDE SEQUENCE</scope>
    <source>
        <tissue evidence="1">Cladode</tissue>
    </source>
</reference>
<dbReference type="EMBL" id="GISG01270089">
    <property type="protein sequence ID" value="MBA4676116.1"/>
    <property type="molecule type" value="Transcribed_RNA"/>
</dbReference>
<organism evidence="1">
    <name type="scientific">Opuntia streptacantha</name>
    <name type="common">Prickly pear cactus</name>
    <name type="synonym">Opuntia cardona</name>
    <dbReference type="NCBI Taxonomy" id="393608"/>
    <lineage>
        <taxon>Eukaryota</taxon>
        <taxon>Viridiplantae</taxon>
        <taxon>Streptophyta</taxon>
        <taxon>Embryophyta</taxon>
        <taxon>Tracheophyta</taxon>
        <taxon>Spermatophyta</taxon>
        <taxon>Magnoliopsida</taxon>
        <taxon>eudicotyledons</taxon>
        <taxon>Gunneridae</taxon>
        <taxon>Pentapetalae</taxon>
        <taxon>Caryophyllales</taxon>
        <taxon>Cactineae</taxon>
        <taxon>Cactaceae</taxon>
        <taxon>Opuntioideae</taxon>
        <taxon>Opuntia</taxon>
    </lineage>
</organism>
<protein>
    <submittedName>
        <fullName evidence="1">Uncharacterized protein</fullName>
    </submittedName>
</protein>
<evidence type="ECO:0000313" key="1">
    <source>
        <dbReference type="EMBL" id="MBA4676116.1"/>
    </source>
</evidence>